<gene>
    <name evidence="2" type="ORF">MEPE_03699</name>
</gene>
<dbReference type="AlphaFoldDB" id="A0AAJ5C5Q5"/>
<proteinExistence type="predicted"/>
<protein>
    <submittedName>
        <fullName evidence="2">Uncharacterized protein</fullName>
    </submittedName>
</protein>
<dbReference type="Proteomes" id="UP001294444">
    <property type="component" value="Unassembled WGS sequence"/>
</dbReference>
<keyword evidence="3" id="KW-1185">Reference proteome</keyword>
<feature type="compositionally biased region" description="Low complexity" evidence="1">
    <location>
        <begin position="30"/>
        <end position="56"/>
    </location>
</feature>
<comment type="caution">
    <text evidence="2">The sequence shown here is derived from an EMBL/GenBank/DDBJ whole genome shotgun (WGS) entry which is preliminary data.</text>
</comment>
<reference evidence="2" key="1">
    <citation type="submission" date="2023-10" db="EMBL/GenBank/DDBJ databases">
        <authorList>
            <person name="Guldener U."/>
        </authorList>
    </citation>
    <scope>NUCLEOTIDE SEQUENCE</scope>
    <source>
        <strain evidence="2">Mp4</strain>
    </source>
</reference>
<feature type="compositionally biased region" description="Low complexity" evidence="1">
    <location>
        <begin position="1"/>
        <end position="15"/>
    </location>
</feature>
<organism evidence="2 3">
    <name type="scientific">Melanopsichium pennsylvanicum</name>
    <dbReference type="NCBI Taxonomy" id="63383"/>
    <lineage>
        <taxon>Eukaryota</taxon>
        <taxon>Fungi</taxon>
        <taxon>Dikarya</taxon>
        <taxon>Basidiomycota</taxon>
        <taxon>Ustilaginomycotina</taxon>
        <taxon>Ustilaginomycetes</taxon>
        <taxon>Ustilaginales</taxon>
        <taxon>Ustilaginaceae</taxon>
        <taxon>Melanopsichium</taxon>
    </lineage>
</organism>
<accession>A0AAJ5C5Q5</accession>
<feature type="region of interest" description="Disordered" evidence="1">
    <location>
        <begin position="1"/>
        <end position="75"/>
    </location>
</feature>
<evidence type="ECO:0000313" key="3">
    <source>
        <dbReference type="Proteomes" id="UP001294444"/>
    </source>
</evidence>
<evidence type="ECO:0000256" key="1">
    <source>
        <dbReference type="SAM" id="MobiDB-lite"/>
    </source>
</evidence>
<name>A0AAJ5C5Q5_9BASI</name>
<sequence length="88" mass="8825">MSSSPADASMDSPADNPLADISTVPPPSPTSATAAASATAATTTTATTTTTTIPASGDRPSETSAGPIRGVRRVRGRCAKLKLRAEIR</sequence>
<dbReference type="EMBL" id="OAPG01000008">
    <property type="protein sequence ID" value="SNX84990.1"/>
    <property type="molecule type" value="Genomic_DNA"/>
</dbReference>
<evidence type="ECO:0000313" key="2">
    <source>
        <dbReference type="EMBL" id="SNX84990.1"/>
    </source>
</evidence>